<evidence type="ECO:0000313" key="7">
    <source>
        <dbReference type="Proteomes" id="UP000034364"/>
    </source>
</evidence>
<reference evidence="6 7" key="1">
    <citation type="journal article" date="2015" name="Nature">
        <title>rRNA introns, odd ribosomes, and small enigmatic genomes across a large radiation of phyla.</title>
        <authorList>
            <person name="Brown C.T."/>
            <person name="Hug L.A."/>
            <person name="Thomas B.C."/>
            <person name="Sharon I."/>
            <person name="Castelle C.J."/>
            <person name="Singh A."/>
            <person name="Wilkins M.J."/>
            <person name="Williams K.H."/>
            <person name="Banfield J.F."/>
        </authorList>
    </citation>
    <scope>NUCLEOTIDE SEQUENCE [LARGE SCALE GENOMIC DNA]</scope>
</reference>
<feature type="transmembrane region" description="Helical" evidence="5">
    <location>
        <begin position="87"/>
        <end position="106"/>
    </location>
</feature>
<evidence type="ECO:0000256" key="3">
    <source>
        <dbReference type="ARBA" id="ARBA00022989"/>
    </source>
</evidence>
<feature type="transmembrane region" description="Helical" evidence="5">
    <location>
        <begin position="387"/>
        <end position="404"/>
    </location>
</feature>
<dbReference type="InterPro" id="IPR036259">
    <property type="entry name" value="MFS_trans_sf"/>
</dbReference>
<dbReference type="PRINTS" id="PR01035">
    <property type="entry name" value="TCRTETA"/>
</dbReference>
<dbReference type="InterPro" id="IPR001958">
    <property type="entry name" value="Tet-R_TetA/multi-R_MdtG-like"/>
</dbReference>
<keyword evidence="3 5" id="KW-1133">Transmembrane helix</keyword>
<evidence type="ECO:0000256" key="2">
    <source>
        <dbReference type="ARBA" id="ARBA00022692"/>
    </source>
</evidence>
<dbReference type="GO" id="GO:0022857">
    <property type="term" value="F:transmembrane transporter activity"/>
    <property type="evidence" value="ECO:0007669"/>
    <property type="project" value="InterPro"/>
</dbReference>
<feature type="transmembrane region" description="Helical" evidence="5">
    <location>
        <begin position="146"/>
        <end position="169"/>
    </location>
</feature>
<dbReference type="GO" id="GO:0016020">
    <property type="term" value="C:membrane"/>
    <property type="evidence" value="ECO:0007669"/>
    <property type="project" value="UniProtKB-SubCell"/>
</dbReference>
<feature type="transmembrane region" description="Helical" evidence="5">
    <location>
        <begin position="21"/>
        <end position="42"/>
    </location>
</feature>
<proteinExistence type="predicted"/>
<dbReference type="Gene3D" id="1.20.1250.20">
    <property type="entry name" value="MFS general substrate transporter like domains"/>
    <property type="match status" value="2"/>
</dbReference>
<feature type="transmembrane region" description="Helical" evidence="5">
    <location>
        <begin position="175"/>
        <end position="195"/>
    </location>
</feature>
<keyword evidence="4 5" id="KW-0472">Membrane</keyword>
<comment type="caution">
    <text evidence="6">The sequence shown here is derived from an EMBL/GenBank/DDBJ whole genome shotgun (WGS) entry which is preliminary data.</text>
</comment>
<gene>
    <name evidence="6" type="ORF">UX87_C0036G0013</name>
</gene>
<dbReference type="AlphaFoldDB" id="A0A0G1S0K9"/>
<feature type="transmembrane region" description="Helical" evidence="5">
    <location>
        <begin position="112"/>
        <end position="134"/>
    </location>
</feature>
<evidence type="ECO:0000256" key="1">
    <source>
        <dbReference type="ARBA" id="ARBA00004141"/>
    </source>
</evidence>
<sequence length="422" mass="47119">MKHRPRHHFSTIASKERLSNPFYFYAFLIFLLGTGDAVMSFSSPLYIRQYVPNVQTMGLVISFSSVIGVICDFVFSKLFIHNRFSFFFRLLLAAAIAFPISLIFLTPSILPFLLGMSVWGIYYELMQFSNFSFINSQVIRPLFSSAWGVLTSIKAAAYTLGPILAGWALTHGSRTPFITAAVFSFLTFFCFIIAIRIFPGWRVHTVNADQSSSFSFSQQLIIWKLLMAKIWPVYILLFLISIMDAVFWTIGPLFAGELKQSHFMGTFFLSAYIFPSIASGFIISRLKIAVTDYKMIYFCVCAAAVLLILSGFIASVPLVVLTVLSASAFLSISFPLTSSLFENYVRRLGHTSTSMIGLQSSAISLSYIFGPIIAVLISSRAGSQLTFAWVAAGLLFYSLSAFFFTPKHTFLPETALRAVEEN</sequence>
<evidence type="ECO:0008006" key="8">
    <source>
        <dbReference type="Google" id="ProtNLM"/>
    </source>
</evidence>
<protein>
    <recommendedName>
        <fullName evidence="8">Major facilitator superfamily (MFS) profile domain-containing protein</fullName>
    </recommendedName>
</protein>
<feature type="transmembrane region" description="Helical" evidence="5">
    <location>
        <begin position="54"/>
        <end position="75"/>
    </location>
</feature>
<evidence type="ECO:0000256" key="4">
    <source>
        <dbReference type="ARBA" id="ARBA00023136"/>
    </source>
</evidence>
<feature type="transmembrane region" description="Helical" evidence="5">
    <location>
        <begin position="231"/>
        <end position="251"/>
    </location>
</feature>
<feature type="transmembrane region" description="Helical" evidence="5">
    <location>
        <begin position="362"/>
        <end position="381"/>
    </location>
</feature>
<evidence type="ECO:0000313" key="6">
    <source>
        <dbReference type="EMBL" id="KKU63044.1"/>
    </source>
</evidence>
<name>A0A0G1S0K9_9BACT</name>
<feature type="transmembrane region" description="Helical" evidence="5">
    <location>
        <begin position="295"/>
        <end position="313"/>
    </location>
</feature>
<feature type="transmembrane region" description="Helical" evidence="5">
    <location>
        <begin position="263"/>
        <end position="283"/>
    </location>
</feature>
<comment type="subcellular location">
    <subcellularLocation>
        <location evidence="1">Membrane</location>
        <topology evidence="1">Multi-pass membrane protein</topology>
    </subcellularLocation>
</comment>
<accession>A0A0G1S0K9</accession>
<dbReference type="EMBL" id="LCNV01000036">
    <property type="protein sequence ID" value="KKU63044.1"/>
    <property type="molecule type" value="Genomic_DNA"/>
</dbReference>
<dbReference type="SUPFAM" id="SSF103473">
    <property type="entry name" value="MFS general substrate transporter"/>
    <property type="match status" value="1"/>
</dbReference>
<organism evidence="6 7">
    <name type="scientific">Candidatus Amesbacteria bacterium GW2011_GWA1_47_16</name>
    <dbReference type="NCBI Taxonomy" id="1618353"/>
    <lineage>
        <taxon>Bacteria</taxon>
        <taxon>Candidatus Amesiibacteriota</taxon>
    </lineage>
</organism>
<keyword evidence="2 5" id="KW-0812">Transmembrane</keyword>
<evidence type="ECO:0000256" key="5">
    <source>
        <dbReference type="SAM" id="Phobius"/>
    </source>
</evidence>
<dbReference type="Proteomes" id="UP000034364">
    <property type="component" value="Unassembled WGS sequence"/>
</dbReference>